<accession>A0ABY4L2Z9</accession>
<sequence>MVVAAWDTGDADPGDEAGSGTGCGPPPPGRQPVVEERLSFPDPEPERGLREVVTMTDAHGRVCTASASHAGTEEPFFGDGPFGAGVETDLTREYVRTGAVAAEEPAGSSG</sequence>
<evidence type="ECO:0000256" key="1">
    <source>
        <dbReference type="SAM" id="MobiDB-lite"/>
    </source>
</evidence>
<dbReference type="Proteomes" id="UP000832041">
    <property type="component" value="Chromosome"/>
</dbReference>
<gene>
    <name evidence="2" type="ORF">FOF52_14670</name>
</gene>
<feature type="region of interest" description="Disordered" evidence="1">
    <location>
        <begin position="1"/>
        <end position="47"/>
    </location>
</feature>
<reference evidence="2 3" key="1">
    <citation type="submission" date="2020-04" db="EMBL/GenBank/DDBJ databases">
        <title>Thermobifida alba genome sequencing and assembly.</title>
        <authorList>
            <person name="Luzics S."/>
            <person name="Horvath B."/>
            <person name="Nagy I."/>
            <person name="Toth A."/>
            <person name="Nagy I."/>
            <person name="Kukolya J."/>
        </authorList>
    </citation>
    <scope>NUCLEOTIDE SEQUENCE [LARGE SCALE GENOMIC DNA]</scope>
    <source>
        <strain evidence="2 3">DSM 43795</strain>
    </source>
</reference>
<proteinExistence type="predicted"/>
<organism evidence="2 3">
    <name type="scientific">Thermobifida alba</name>
    <name type="common">Thermomonospora alba</name>
    <dbReference type="NCBI Taxonomy" id="53522"/>
    <lineage>
        <taxon>Bacteria</taxon>
        <taxon>Bacillati</taxon>
        <taxon>Actinomycetota</taxon>
        <taxon>Actinomycetes</taxon>
        <taxon>Streptosporangiales</taxon>
        <taxon>Nocardiopsidaceae</taxon>
        <taxon>Thermobifida</taxon>
    </lineage>
</organism>
<protein>
    <submittedName>
        <fullName evidence="2">Uncharacterized protein</fullName>
    </submittedName>
</protein>
<keyword evidence="3" id="KW-1185">Reference proteome</keyword>
<evidence type="ECO:0000313" key="2">
    <source>
        <dbReference type="EMBL" id="UPT22051.1"/>
    </source>
</evidence>
<feature type="compositionally biased region" description="Basic and acidic residues" evidence="1">
    <location>
        <begin position="33"/>
        <end position="47"/>
    </location>
</feature>
<evidence type="ECO:0000313" key="3">
    <source>
        <dbReference type="Proteomes" id="UP000832041"/>
    </source>
</evidence>
<name>A0ABY4L2Z9_THEAE</name>
<dbReference type="RefSeq" id="WP_248590533.1">
    <property type="nucleotide sequence ID" value="NZ_BAABEB010000005.1"/>
</dbReference>
<dbReference type="EMBL" id="CP051627">
    <property type="protein sequence ID" value="UPT22051.1"/>
    <property type="molecule type" value="Genomic_DNA"/>
</dbReference>